<dbReference type="GO" id="GO:0003824">
    <property type="term" value="F:catalytic activity"/>
    <property type="evidence" value="ECO:0007669"/>
    <property type="project" value="InterPro"/>
</dbReference>
<dbReference type="SFLD" id="SFLDG01067">
    <property type="entry name" value="SPASM/twitch_domain_containing"/>
    <property type="match status" value="1"/>
</dbReference>
<keyword evidence="10" id="KW-1185">Reference proteome</keyword>
<gene>
    <name evidence="9" type="ORF">GCM10017083_54320</name>
</gene>
<organism evidence="9 10">
    <name type="scientific">Thalassobaculum fulvum</name>
    <dbReference type="NCBI Taxonomy" id="1633335"/>
    <lineage>
        <taxon>Bacteria</taxon>
        <taxon>Pseudomonadati</taxon>
        <taxon>Pseudomonadota</taxon>
        <taxon>Alphaproteobacteria</taxon>
        <taxon>Rhodospirillales</taxon>
        <taxon>Thalassobaculaceae</taxon>
        <taxon>Thalassobaculum</taxon>
    </lineage>
</organism>
<dbReference type="SFLD" id="SFLDS00029">
    <property type="entry name" value="Radical_SAM"/>
    <property type="match status" value="1"/>
</dbReference>
<evidence type="ECO:0000256" key="4">
    <source>
        <dbReference type="ARBA" id="ARBA00022723"/>
    </source>
</evidence>
<feature type="domain" description="Radical SAM core" evidence="7">
    <location>
        <begin position="30"/>
        <end position="164"/>
    </location>
</feature>
<dbReference type="GO" id="GO:0051536">
    <property type="term" value="F:iron-sulfur cluster binding"/>
    <property type="evidence" value="ECO:0007669"/>
    <property type="project" value="UniProtKB-KW"/>
</dbReference>
<dbReference type="RefSeq" id="WP_189995705.1">
    <property type="nucleotide sequence ID" value="NZ_BMZS01000017.1"/>
</dbReference>
<dbReference type="InterPro" id="IPR007197">
    <property type="entry name" value="rSAM"/>
</dbReference>
<reference evidence="9" key="1">
    <citation type="journal article" date="2014" name="Int. J. Syst. Evol. Microbiol.">
        <title>Complete genome sequence of Corynebacterium casei LMG S-19264T (=DSM 44701T), isolated from a smear-ripened cheese.</title>
        <authorList>
            <consortium name="US DOE Joint Genome Institute (JGI-PGF)"/>
            <person name="Walter F."/>
            <person name="Albersmeier A."/>
            <person name="Kalinowski J."/>
            <person name="Ruckert C."/>
        </authorList>
    </citation>
    <scope>NUCLEOTIDE SEQUENCE</scope>
    <source>
        <strain evidence="9">KCTC 42651</strain>
    </source>
</reference>
<accession>A0A919CSJ5</accession>
<reference evidence="9" key="2">
    <citation type="submission" date="2020-09" db="EMBL/GenBank/DDBJ databases">
        <authorList>
            <person name="Sun Q."/>
            <person name="Kim S."/>
        </authorList>
    </citation>
    <scope>NUCLEOTIDE SEQUENCE</scope>
    <source>
        <strain evidence="9">KCTC 42651</strain>
    </source>
</reference>
<comment type="caution">
    <text evidence="9">The sequence shown here is derived from an EMBL/GenBank/DDBJ whole genome shotgun (WGS) entry which is preliminary data.</text>
</comment>
<evidence type="ECO:0000256" key="1">
    <source>
        <dbReference type="ARBA" id="ARBA00001966"/>
    </source>
</evidence>
<evidence type="ECO:0000313" key="10">
    <source>
        <dbReference type="Proteomes" id="UP000630353"/>
    </source>
</evidence>
<keyword evidence="5" id="KW-0408">Iron</keyword>
<dbReference type="SUPFAM" id="SSF102114">
    <property type="entry name" value="Radical SAM enzymes"/>
    <property type="match status" value="1"/>
</dbReference>
<dbReference type="CDD" id="cd21109">
    <property type="entry name" value="SPASM"/>
    <property type="match status" value="1"/>
</dbReference>
<dbReference type="Proteomes" id="UP000630353">
    <property type="component" value="Unassembled WGS sequence"/>
</dbReference>
<dbReference type="InterPro" id="IPR023885">
    <property type="entry name" value="4Fe4S-binding_SPASM_dom"/>
</dbReference>
<dbReference type="InterPro" id="IPR034391">
    <property type="entry name" value="AdoMet-like_SPASM_containing"/>
</dbReference>
<dbReference type="GO" id="GO:0046872">
    <property type="term" value="F:metal ion binding"/>
    <property type="evidence" value="ECO:0007669"/>
    <property type="project" value="UniProtKB-KW"/>
</dbReference>
<evidence type="ECO:0000256" key="6">
    <source>
        <dbReference type="ARBA" id="ARBA00023014"/>
    </source>
</evidence>
<feature type="domain" description="4Fe4S-binding SPASM" evidence="8">
    <location>
        <begin position="249"/>
        <end position="314"/>
    </location>
</feature>
<sequence length="318" mass="35369">MTITERIDAVTGIPPSHRTASPPAPRSVKIELTARCNLACSFCARSMMLRRQTDMDRALYERLAVEMREAGVEELGLFYLGESFLLPWLPEAVGFAKTVAGYPYVFLTTNGTVATPIRVDACIRAGLDSLKFSLNYADAGQFEEIARVKGRLFQDIESNMRAARTIRDRVEHETGHRCGLYASYIEYDGDQGRRMAETIERIAPLVDEVYALPLYSQASLVTDDEVGRGWTPTAGNRGRAGALREPLPCWSVFTEGHVTWDGRLSACCFDHDGRFHMGDLTAASFLECWQSPAFQALREAHLRRDVRGTACETCVAVA</sequence>
<dbReference type="SFLD" id="SFLDG01387">
    <property type="entry name" value="BtrN-like_SPASM_domain_contain"/>
    <property type="match status" value="1"/>
</dbReference>
<keyword evidence="6" id="KW-0411">Iron-sulfur</keyword>
<protein>
    <recommendedName>
        <fullName evidence="11">Radical SAM protein</fullName>
    </recommendedName>
</protein>
<evidence type="ECO:0000313" key="9">
    <source>
        <dbReference type="EMBL" id="GHD63684.1"/>
    </source>
</evidence>
<dbReference type="InterPro" id="IPR013785">
    <property type="entry name" value="Aldolase_TIM"/>
</dbReference>
<dbReference type="Pfam" id="PF13186">
    <property type="entry name" value="SPASM"/>
    <property type="match status" value="1"/>
</dbReference>
<name>A0A919CSJ5_9PROT</name>
<evidence type="ECO:0000256" key="2">
    <source>
        <dbReference type="ARBA" id="ARBA00022485"/>
    </source>
</evidence>
<comment type="cofactor">
    <cofactor evidence="1">
        <name>[4Fe-4S] cluster</name>
        <dbReference type="ChEBI" id="CHEBI:49883"/>
    </cofactor>
</comment>
<keyword evidence="3" id="KW-0949">S-adenosyl-L-methionine</keyword>
<dbReference type="PANTHER" id="PTHR11228">
    <property type="entry name" value="RADICAL SAM DOMAIN PROTEIN"/>
    <property type="match status" value="1"/>
</dbReference>
<evidence type="ECO:0000256" key="3">
    <source>
        <dbReference type="ARBA" id="ARBA00022691"/>
    </source>
</evidence>
<dbReference type="AlphaFoldDB" id="A0A919CSJ5"/>
<evidence type="ECO:0000259" key="8">
    <source>
        <dbReference type="Pfam" id="PF13186"/>
    </source>
</evidence>
<keyword evidence="2" id="KW-0004">4Fe-4S</keyword>
<dbReference type="Gene3D" id="3.20.20.70">
    <property type="entry name" value="Aldolase class I"/>
    <property type="match status" value="1"/>
</dbReference>
<keyword evidence="4" id="KW-0479">Metal-binding</keyword>
<evidence type="ECO:0008006" key="11">
    <source>
        <dbReference type="Google" id="ProtNLM"/>
    </source>
</evidence>
<dbReference type="PANTHER" id="PTHR11228:SF7">
    <property type="entry name" value="PQQA PEPTIDE CYCLASE"/>
    <property type="match status" value="1"/>
</dbReference>
<proteinExistence type="predicted"/>
<dbReference type="EMBL" id="BMZS01000017">
    <property type="protein sequence ID" value="GHD63684.1"/>
    <property type="molecule type" value="Genomic_DNA"/>
</dbReference>
<dbReference type="InterPro" id="IPR050377">
    <property type="entry name" value="Radical_SAM_PqqE_MftC-like"/>
</dbReference>
<evidence type="ECO:0000256" key="5">
    <source>
        <dbReference type="ARBA" id="ARBA00023004"/>
    </source>
</evidence>
<dbReference type="CDD" id="cd01335">
    <property type="entry name" value="Radical_SAM"/>
    <property type="match status" value="1"/>
</dbReference>
<dbReference type="InterPro" id="IPR058240">
    <property type="entry name" value="rSAM_sf"/>
</dbReference>
<evidence type="ECO:0000259" key="7">
    <source>
        <dbReference type="Pfam" id="PF04055"/>
    </source>
</evidence>
<dbReference type="Pfam" id="PF04055">
    <property type="entry name" value="Radical_SAM"/>
    <property type="match status" value="1"/>
</dbReference>